<name>A0A0A9BAK4_ARUDO</name>
<protein>
    <submittedName>
        <fullName evidence="1">Uncharacterized protein</fullName>
    </submittedName>
</protein>
<organism evidence="1">
    <name type="scientific">Arundo donax</name>
    <name type="common">Giant reed</name>
    <name type="synonym">Donax arundinaceus</name>
    <dbReference type="NCBI Taxonomy" id="35708"/>
    <lineage>
        <taxon>Eukaryota</taxon>
        <taxon>Viridiplantae</taxon>
        <taxon>Streptophyta</taxon>
        <taxon>Embryophyta</taxon>
        <taxon>Tracheophyta</taxon>
        <taxon>Spermatophyta</taxon>
        <taxon>Magnoliopsida</taxon>
        <taxon>Liliopsida</taxon>
        <taxon>Poales</taxon>
        <taxon>Poaceae</taxon>
        <taxon>PACMAD clade</taxon>
        <taxon>Arundinoideae</taxon>
        <taxon>Arundineae</taxon>
        <taxon>Arundo</taxon>
    </lineage>
</organism>
<accession>A0A0A9BAK4</accession>
<evidence type="ECO:0000313" key="1">
    <source>
        <dbReference type="EMBL" id="JAD58240.1"/>
    </source>
</evidence>
<proteinExistence type="predicted"/>
<sequence>MSSLEARCRLD</sequence>
<reference evidence="1" key="2">
    <citation type="journal article" date="2015" name="Data Brief">
        <title>Shoot transcriptome of the giant reed, Arundo donax.</title>
        <authorList>
            <person name="Barrero R.A."/>
            <person name="Guerrero F.D."/>
            <person name="Moolhuijzen P."/>
            <person name="Goolsby J.A."/>
            <person name="Tidwell J."/>
            <person name="Bellgard S.E."/>
            <person name="Bellgard M.I."/>
        </authorList>
    </citation>
    <scope>NUCLEOTIDE SEQUENCE</scope>
    <source>
        <tissue evidence="1">Shoot tissue taken approximately 20 cm above the soil surface</tissue>
    </source>
</reference>
<reference evidence="1" key="1">
    <citation type="submission" date="2014-09" db="EMBL/GenBank/DDBJ databases">
        <authorList>
            <person name="Magalhaes I.L.F."/>
            <person name="Oliveira U."/>
            <person name="Santos F.R."/>
            <person name="Vidigal T.H.D.A."/>
            <person name="Brescovit A.D."/>
            <person name="Santos A.J."/>
        </authorList>
    </citation>
    <scope>NUCLEOTIDE SEQUENCE</scope>
    <source>
        <tissue evidence="1">Shoot tissue taken approximately 20 cm above the soil surface</tissue>
    </source>
</reference>
<dbReference type="EMBL" id="GBRH01239655">
    <property type="protein sequence ID" value="JAD58240.1"/>
    <property type="molecule type" value="Transcribed_RNA"/>
</dbReference>